<keyword evidence="2" id="KW-1185">Reference proteome</keyword>
<reference evidence="1 2" key="1">
    <citation type="journal article" date="2019" name="Int. J. Syst. Evol. Microbiol.">
        <title>The Global Catalogue of Microorganisms (GCM) 10K type strain sequencing project: providing services to taxonomists for standard genome sequencing and annotation.</title>
        <authorList>
            <consortium name="The Broad Institute Genomics Platform"/>
            <consortium name="The Broad Institute Genome Sequencing Center for Infectious Disease"/>
            <person name="Wu L."/>
            <person name="Ma J."/>
        </authorList>
    </citation>
    <scope>NUCLEOTIDE SEQUENCE [LARGE SCALE GENOMIC DNA]</scope>
    <source>
        <strain evidence="1 2">CGMCC 1.12285</strain>
    </source>
</reference>
<sequence>MDEETVILQASNPKCPVCGKQVDLVEAQAEGVEDEWRCGDGHWSKVKRLVELE</sequence>
<proteinExistence type="predicted"/>
<dbReference type="Proteomes" id="UP001597111">
    <property type="component" value="Unassembled WGS sequence"/>
</dbReference>
<name>A0ABD6B3N4_9EURY</name>
<dbReference type="RefSeq" id="WP_379730956.1">
    <property type="nucleotide sequence ID" value="NZ_JBHSWZ010000038.1"/>
</dbReference>
<gene>
    <name evidence="1" type="ORF">ACFR9S_04055</name>
</gene>
<protein>
    <submittedName>
        <fullName evidence="1">Uncharacterized protein</fullName>
    </submittedName>
</protein>
<dbReference type="EMBL" id="JBHUDH010000033">
    <property type="protein sequence ID" value="MFD1525475.1"/>
    <property type="molecule type" value="Genomic_DNA"/>
</dbReference>
<evidence type="ECO:0000313" key="2">
    <source>
        <dbReference type="Proteomes" id="UP001597111"/>
    </source>
</evidence>
<comment type="caution">
    <text evidence="1">The sequence shown here is derived from an EMBL/GenBank/DDBJ whole genome shotgun (WGS) entry which is preliminary data.</text>
</comment>
<accession>A0ABD6B3N4</accession>
<dbReference type="AlphaFoldDB" id="A0ABD6B3N4"/>
<organism evidence="1 2">
    <name type="scientific">Halolamina salina</name>
    <dbReference type="NCBI Taxonomy" id="1220023"/>
    <lineage>
        <taxon>Archaea</taxon>
        <taxon>Methanobacteriati</taxon>
        <taxon>Methanobacteriota</taxon>
        <taxon>Stenosarchaea group</taxon>
        <taxon>Halobacteria</taxon>
        <taxon>Halobacteriales</taxon>
        <taxon>Haloferacaceae</taxon>
    </lineage>
</organism>
<evidence type="ECO:0000313" key="1">
    <source>
        <dbReference type="EMBL" id="MFD1525475.1"/>
    </source>
</evidence>